<dbReference type="PROSITE" id="PS51061">
    <property type="entry name" value="R3H"/>
    <property type="match status" value="1"/>
</dbReference>
<sequence>MREKKQKSITDEIELFLSDLFAKLQINVGIEIVENKSSLTSEPDHYIVSLKTEETGLLIGRHGEILNSLQLITGIVLYKKLGKWVRVVLDIGDYRKTREASVKEMAMRIVKEVEESNTAVTLPYLTPLERRAVHVLLTDHQNVETESVGEGKDRRLIIKPRVSASKHT</sequence>
<proteinExistence type="predicted"/>
<dbReference type="InterPro" id="IPR036867">
    <property type="entry name" value="R3H_dom_sf"/>
</dbReference>
<dbReference type="Pfam" id="PF13083">
    <property type="entry name" value="KH_KhpA-B"/>
    <property type="match status" value="1"/>
</dbReference>
<gene>
    <name evidence="2" type="ORF">A2Y99_04155</name>
</gene>
<dbReference type="PANTHER" id="PTHR35800">
    <property type="entry name" value="PROTEIN JAG"/>
    <property type="match status" value="1"/>
</dbReference>
<dbReference type="Gene3D" id="3.30.300.20">
    <property type="match status" value="1"/>
</dbReference>
<feature type="domain" description="R3H" evidence="1">
    <location>
        <begin position="96"/>
        <end position="162"/>
    </location>
</feature>
<dbReference type="InterPro" id="IPR039247">
    <property type="entry name" value="KhpB"/>
</dbReference>
<evidence type="ECO:0000313" key="3">
    <source>
        <dbReference type="Proteomes" id="UP000178230"/>
    </source>
</evidence>
<dbReference type="SMART" id="SM00393">
    <property type="entry name" value="R3H"/>
    <property type="match status" value="1"/>
</dbReference>
<comment type="caution">
    <text evidence="2">The sequence shown here is derived from an EMBL/GenBank/DDBJ whole genome shotgun (WGS) entry which is preliminary data.</text>
</comment>
<dbReference type="AlphaFoldDB" id="A0A1F5YGF6"/>
<dbReference type="GO" id="GO:0003723">
    <property type="term" value="F:RNA binding"/>
    <property type="evidence" value="ECO:0007669"/>
    <property type="project" value="InterPro"/>
</dbReference>
<dbReference type="CDD" id="cd02414">
    <property type="entry name" value="KH-II_Jag"/>
    <property type="match status" value="1"/>
</dbReference>
<dbReference type="InterPro" id="IPR001374">
    <property type="entry name" value="R3H_dom"/>
</dbReference>
<evidence type="ECO:0000313" key="2">
    <source>
        <dbReference type="EMBL" id="OGF99267.1"/>
    </source>
</evidence>
<evidence type="ECO:0000259" key="1">
    <source>
        <dbReference type="PROSITE" id="PS51061"/>
    </source>
</evidence>
<accession>A0A1F5YGF6</accession>
<reference evidence="2 3" key="1">
    <citation type="journal article" date="2016" name="Nat. Commun.">
        <title>Thousands of microbial genomes shed light on interconnected biogeochemical processes in an aquifer system.</title>
        <authorList>
            <person name="Anantharaman K."/>
            <person name="Brown C.T."/>
            <person name="Hug L.A."/>
            <person name="Sharon I."/>
            <person name="Castelle C.J."/>
            <person name="Probst A.J."/>
            <person name="Thomas B.C."/>
            <person name="Singh A."/>
            <person name="Wilkins M.J."/>
            <person name="Karaoz U."/>
            <person name="Brodie E.L."/>
            <person name="Williams K.H."/>
            <person name="Hubbard S.S."/>
            <person name="Banfield J.F."/>
        </authorList>
    </citation>
    <scope>NUCLEOTIDE SEQUENCE [LARGE SCALE GENOMIC DNA]</scope>
</reference>
<protein>
    <recommendedName>
        <fullName evidence="1">R3H domain-containing protein</fullName>
    </recommendedName>
</protein>
<dbReference type="InterPro" id="IPR015946">
    <property type="entry name" value="KH_dom-like_a/b"/>
</dbReference>
<organism evidence="2 3">
    <name type="scientific">Candidatus Gottesmanbacteria bacterium RBG_13_37_7</name>
    <dbReference type="NCBI Taxonomy" id="1798369"/>
    <lineage>
        <taxon>Bacteria</taxon>
        <taxon>Candidatus Gottesmaniibacteriota</taxon>
    </lineage>
</organism>
<dbReference type="Gene3D" id="3.30.1370.50">
    <property type="entry name" value="R3H-like domain"/>
    <property type="match status" value="1"/>
</dbReference>
<dbReference type="SUPFAM" id="SSF82708">
    <property type="entry name" value="R3H domain"/>
    <property type="match status" value="1"/>
</dbReference>
<dbReference type="PANTHER" id="PTHR35800:SF1">
    <property type="entry name" value="RNA-BINDING PROTEIN KHPB"/>
    <property type="match status" value="1"/>
</dbReference>
<dbReference type="EMBL" id="MFIY01000062">
    <property type="protein sequence ID" value="OGF99267.1"/>
    <property type="molecule type" value="Genomic_DNA"/>
</dbReference>
<dbReference type="InterPro" id="IPR038008">
    <property type="entry name" value="Jag_KH"/>
</dbReference>
<dbReference type="Proteomes" id="UP000178230">
    <property type="component" value="Unassembled WGS sequence"/>
</dbReference>
<name>A0A1F5YGF6_9BACT</name>
<dbReference type="Pfam" id="PF01424">
    <property type="entry name" value="R3H"/>
    <property type="match status" value="1"/>
</dbReference>